<dbReference type="EMBL" id="BJXA01000136">
    <property type="protein sequence ID" value="GEM44116.1"/>
    <property type="molecule type" value="Genomic_DNA"/>
</dbReference>
<reference evidence="1 2" key="1">
    <citation type="submission" date="2019-07" db="EMBL/GenBank/DDBJ databases">
        <title>Whole genome shotgun sequence of Nocardia ninae NBRC 108245.</title>
        <authorList>
            <person name="Hosoyama A."/>
            <person name="Uohara A."/>
            <person name="Ohji S."/>
            <person name="Ichikawa N."/>
        </authorList>
    </citation>
    <scope>NUCLEOTIDE SEQUENCE [LARGE SCALE GENOMIC DNA]</scope>
    <source>
        <strain evidence="1 2">NBRC 108245</strain>
    </source>
</reference>
<dbReference type="AlphaFoldDB" id="A0A511MVI2"/>
<keyword evidence="2" id="KW-1185">Reference proteome</keyword>
<sequence>MVRRSRTVPAAVLVLVLCTVLVGGWFAGPGSAAADPDLPGCATDVSVPNELTVTCDPGSGVGEHAFIRCRDLLGMPHTHIGATIGPDGGWSRANCAPAETGPV</sequence>
<accession>A0A511MVI2</accession>
<gene>
    <name evidence="1" type="ORF">NN4_86350</name>
</gene>
<dbReference type="Proteomes" id="UP000321424">
    <property type="component" value="Unassembled WGS sequence"/>
</dbReference>
<proteinExistence type="predicted"/>
<evidence type="ECO:0000313" key="2">
    <source>
        <dbReference type="Proteomes" id="UP000321424"/>
    </source>
</evidence>
<comment type="caution">
    <text evidence="1">The sequence shown here is derived from an EMBL/GenBank/DDBJ whole genome shotgun (WGS) entry which is preliminary data.</text>
</comment>
<protein>
    <submittedName>
        <fullName evidence="1">Uncharacterized protein</fullName>
    </submittedName>
</protein>
<evidence type="ECO:0000313" key="1">
    <source>
        <dbReference type="EMBL" id="GEM44116.1"/>
    </source>
</evidence>
<name>A0A511MVI2_9NOCA</name>
<organism evidence="1 2">
    <name type="scientific">Nocardia ninae NBRC 108245</name>
    <dbReference type="NCBI Taxonomy" id="1210091"/>
    <lineage>
        <taxon>Bacteria</taxon>
        <taxon>Bacillati</taxon>
        <taxon>Actinomycetota</taxon>
        <taxon>Actinomycetes</taxon>
        <taxon>Mycobacteriales</taxon>
        <taxon>Nocardiaceae</taxon>
        <taxon>Nocardia</taxon>
    </lineage>
</organism>